<dbReference type="GO" id="GO:0015562">
    <property type="term" value="F:efflux transmembrane transporter activity"/>
    <property type="evidence" value="ECO:0007669"/>
    <property type="project" value="InterPro"/>
</dbReference>
<keyword evidence="2" id="KW-0449">Lipoprotein</keyword>
<comment type="similarity">
    <text evidence="1 2">Belongs to the outer membrane factor (OMF) (TC 1.B.17) family.</text>
</comment>
<evidence type="ECO:0000256" key="2">
    <source>
        <dbReference type="RuleBase" id="RU362097"/>
    </source>
</evidence>
<evidence type="ECO:0000256" key="1">
    <source>
        <dbReference type="ARBA" id="ARBA00007613"/>
    </source>
</evidence>
<keyword evidence="2" id="KW-0812">Transmembrane</keyword>
<comment type="subcellular location">
    <subcellularLocation>
        <location evidence="2">Cell membrane</location>
        <topology evidence="2">Lipid-anchor</topology>
    </subcellularLocation>
</comment>
<comment type="caution">
    <text evidence="3">The sequence shown here is derived from an EMBL/GenBank/DDBJ whole genome shotgun (WGS) entry which is preliminary data.</text>
</comment>
<dbReference type="EMBL" id="JAENIK010000004">
    <property type="protein sequence ID" value="MBK1814854.1"/>
    <property type="molecule type" value="Genomic_DNA"/>
</dbReference>
<keyword evidence="2" id="KW-0472">Membrane</keyword>
<organism evidence="3 4">
    <name type="scientific">Luteolibacter yonseiensis</name>
    <dbReference type="NCBI Taxonomy" id="1144680"/>
    <lineage>
        <taxon>Bacteria</taxon>
        <taxon>Pseudomonadati</taxon>
        <taxon>Verrucomicrobiota</taxon>
        <taxon>Verrucomicrobiia</taxon>
        <taxon>Verrucomicrobiales</taxon>
        <taxon>Verrucomicrobiaceae</taxon>
        <taxon>Luteolibacter</taxon>
    </lineage>
</organism>
<dbReference type="RefSeq" id="WP_200349803.1">
    <property type="nucleotide sequence ID" value="NZ_BAABHZ010000010.1"/>
</dbReference>
<dbReference type="InterPro" id="IPR003423">
    <property type="entry name" value="OMP_efflux"/>
</dbReference>
<dbReference type="NCBIfam" id="TIGR01845">
    <property type="entry name" value="outer_NodT"/>
    <property type="match status" value="1"/>
</dbReference>
<gene>
    <name evidence="3" type="ORF">JIN84_04460</name>
</gene>
<reference evidence="3" key="1">
    <citation type="submission" date="2021-01" db="EMBL/GenBank/DDBJ databases">
        <title>Modified the classification status of verrucomicrobia.</title>
        <authorList>
            <person name="Feng X."/>
        </authorList>
    </citation>
    <scope>NUCLEOTIDE SEQUENCE</scope>
    <source>
        <strain evidence="3">JCM 18052</strain>
    </source>
</reference>
<proteinExistence type="inferred from homology"/>
<dbReference type="PROSITE" id="PS51257">
    <property type="entry name" value="PROKAR_LIPOPROTEIN"/>
    <property type="match status" value="1"/>
</dbReference>
<dbReference type="Pfam" id="PF02321">
    <property type="entry name" value="OEP"/>
    <property type="match status" value="2"/>
</dbReference>
<dbReference type="InterPro" id="IPR010131">
    <property type="entry name" value="MdtP/NodT-like"/>
</dbReference>
<keyword evidence="2" id="KW-0564">Palmitate</keyword>
<evidence type="ECO:0000313" key="4">
    <source>
        <dbReference type="Proteomes" id="UP000600139"/>
    </source>
</evidence>
<sequence length="457" mass="49326">MRNSLATILATGLLTTSCSFIPALDPINSPVSGKFPGKTGGEVPGDIAWQKFFTDPRLKKLVQAALENNRDLRIAALNVEQARAQYGISRSDLFPTIYAGASTERRRSVNADGGGGSASGNYDVSVGLSSYELDLFGRVRSLNRSALESYFGSDAARVGAQISLVAQIANQYLAERALHEQVALSEQSLEGFNSAYDIVKQRFDAGAISELDLSSIEVQRQTAKADLAAFRQRIQEVNNSLTFLCGGSLPANLPAGRSLDEILVANVRAGVPSELLFRRPDIREAEHQLRAANANIGAARAAFFPSITLTTNVGAASNSLSNLFSNGTATWLFSPAINVPIFDGGRNKANLDVAEIRKEIEIANYEKSIQTGFREVADSLASRTGLDEQISATQSLVKAQQKRADLSKARYTQGVDSYFEVLTATLDYYTAQQSLIRLRLARNINSVGLYKALGGGW</sequence>
<dbReference type="PANTHER" id="PTHR30203">
    <property type="entry name" value="OUTER MEMBRANE CATION EFFLUX PROTEIN"/>
    <property type="match status" value="1"/>
</dbReference>
<dbReference type="Gene3D" id="1.20.1600.10">
    <property type="entry name" value="Outer membrane efflux proteins (OEP)"/>
    <property type="match status" value="1"/>
</dbReference>
<dbReference type="Gene3D" id="2.20.200.10">
    <property type="entry name" value="Outer membrane efflux proteins (OEP)"/>
    <property type="match status" value="1"/>
</dbReference>
<dbReference type="PANTHER" id="PTHR30203:SF32">
    <property type="entry name" value="CATION EFFLUX SYSTEM PROTEIN CUSC"/>
    <property type="match status" value="1"/>
</dbReference>
<evidence type="ECO:0000313" key="3">
    <source>
        <dbReference type="EMBL" id="MBK1814854.1"/>
    </source>
</evidence>
<name>A0A934VAZ0_9BACT</name>
<keyword evidence="4" id="KW-1185">Reference proteome</keyword>
<protein>
    <submittedName>
        <fullName evidence="3">Efflux transporter outer membrane subunit</fullName>
    </submittedName>
</protein>
<dbReference type="SUPFAM" id="SSF56954">
    <property type="entry name" value="Outer membrane efflux proteins (OEP)"/>
    <property type="match status" value="1"/>
</dbReference>
<keyword evidence="2" id="KW-1134">Transmembrane beta strand</keyword>
<dbReference type="Proteomes" id="UP000600139">
    <property type="component" value="Unassembled WGS sequence"/>
</dbReference>
<dbReference type="GO" id="GO:0005886">
    <property type="term" value="C:plasma membrane"/>
    <property type="evidence" value="ECO:0007669"/>
    <property type="project" value="UniProtKB-SubCell"/>
</dbReference>
<dbReference type="AlphaFoldDB" id="A0A934VAZ0"/>
<accession>A0A934VAZ0</accession>